<evidence type="ECO:0000313" key="1">
    <source>
        <dbReference type="EMBL" id="KAF6003576.1"/>
    </source>
</evidence>
<evidence type="ECO:0008006" key="3">
    <source>
        <dbReference type="Google" id="ProtNLM"/>
    </source>
</evidence>
<sequence>MRGRLPAVITPLRGSERGVALQDHVEGSYRGALAFLPVRMTIPNGGLNRGRNVLGGPLAPCCHQPRTGFYRDGYCATGPEDIGSHTVCARVTAEFLAFTASRGNDLSTPAPQFNFPGLRPGDKWCLCASRWKEAYDAGVAPPVILEACHENALRFVPLAVLREFSLDQRLGR</sequence>
<comment type="caution">
    <text evidence="1">The sequence shown here is derived from an EMBL/GenBank/DDBJ whole genome shotgun (WGS) entry which is preliminary data.</text>
</comment>
<dbReference type="Gene3D" id="3.30.56.110">
    <property type="entry name" value="Protein of unknown function DUF2237"/>
    <property type="match status" value="1"/>
</dbReference>
<dbReference type="Proteomes" id="UP000530660">
    <property type="component" value="Unassembled WGS sequence"/>
</dbReference>
<name>A0A7J7IKC9_9RHOD</name>
<organism evidence="1 2">
    <name type="scientific">Cyanidiococcus yangmingshanensis</name>
    <dbReference type="NCBI Taxonomy" id="2690220"/>
    <lineage>
        <taxon>Eukaryota</taxon>
        <taxon>Rhodophyta</taxon>
        <taxon>Bangiophyceae</taxon>
        <taxon>Cyanidiales</taxon>
        <taxon>Cyanidiaceae</taxon>
        <taxon>Cyanidiococcus</taxon>
    </lineage>
</organism>
<dbReference type="PANTHER" id="PTHR37466">
    <property type="entry name" value="SLR1628 PROTEIN"/>
    <property type="match status" value="1"/>
</dbReference>
<keyword evidence="2" id="KW-1185">Reference proteome</keyword>
<protein>
    <recommendedName>
        <fullName evidence="3">DUF2237 domain-containing protein</fullName>
    </recommendedName>
</protein>
<dbReference type="InterPro" id="IPR018714">
    <property type="entry name" value="DUF2237"/>
</dbReference>
<evidence type="ECO:0000313" key="2">
    <source>
        <dbReference type="Proteomes" id="UP000530660"/>
    </source>
</evidence>
<accession>A0A7J7IKC9</accession>
<dbReference type="EMBL" id="VWRR01000006">
    <property type="protein sequence ID" value="KAF6003576.1"/>
    <property type="molecule type" value="Genomic_DNA"/>
</dbReference>
<dbReference type="AlphaFoldDB" id="A0A7J7IKC9"/>
<gene>
    <name evidence="1" type="ORF">F1559_002883</name>
</gene>
<proteinExistence type="predicted"/>
<dbReference type="OrthoDB" id="1517790at2759"/>
<dbReference type="PANTHER" id="PTHR37466:SF1">
    <property type="entry name" value="SLR1628 PROTEIN"/>
    <property type="match status" value="1"/>
</dbReference>
<dbReference type="Pfam" id="PF09996">
    <property type="entry name" value="DUF2237"/>
    <property type="match status" value="1"/>
</dbReference>
<reference evidence="1 2" key="1">
    <citation type="journal article" date="2020" name="J. Phycol.">
        <title>Comparative genome analysis reveals Cyanidiococcus gen. nov., a new extremophilic red algal genus sister to Cyanidioschyzon (Cyanidioschyzonaceae, Rhodophyta).</title>
        <authorList>
            <person name="Liu S.-L."/>
            <person name="Chiang Y.-R."/>
            <person name="Yoon H.S."/>
            <person name="Fu H.-Y."/>
        </authorList>
    </citation>
    <scope>NUCLEOTIDE SEQUENCE [LARGE SCALE GENOMIC DNA]</scope>
    <source>
        <strain evidence="1 2">THAL066</strain>
    </source>
</reference>